<proteinExistence type="predicted"/>
<evidence type="ECO:0000256" key="1">
    <source>
        <dbReference type="SAM" id="MobiDB-lite"/>
    </source>
</evidence>
<dbReference type="AlphaFoldDB" id="A0A0M4DBV5"/>
<organism evidence="2">
    <name type="scientific">Streptomyces pristinaespiralis</name>
    <dbReference type="NCBI Taxonomy" id="38300"/>
    <lineage>
        <taxon>Bacteria</taxon>
        <taxon>Bacillati</taxon>
        <taxon>Actinomycetota</taxon>
        <taxon>Actinomycetes</taxon>
        <taxon>Kitasatosporales</taxon>
        <taxon>Streptomycetaceae</taxon>
        <taxon>Streptomyces</taxon>
    </lineage>
</organism>
<protein>
    <submittedName>
        <fullName evidence="2">Uncharacterized protein</fullName>
    </submittedName>
</protein>
<feature type="compositionally biased region" description="Low complexity" evidence="1">
    <location>
        <begin position="101"/>
        <end position="115"/>
    </location>
</feature>
<evidence type="ECO:0000313" key="2">
    <source>
        <dbReference type="EMBL" id="ALC22565.1"/>
    </source>
</evidence>
<dbReference type="KEGG" id="spri:SPRI_4259"/>
<accession>A0A0M4DBV5</accession>
<feature type="compositionally biased region" description="Low complexity" evidence="1">
    <location>
        <begin position="47"/>
        <end position="61"/>
    </location>
</feature>
<dbReference type="STRING" id="38300.SPRI_4259"/>
<name>A0A0M4DBV5_STRPR</name>
<sequence length="279" mass="28261">MRPENTHRPRSTRPCARSAVPPRRCRIRDRPAPGPASADRTGGQGPSGCPRPGRPSGLRPEPCAHRGRGGRRPAPRGGSSDGGAVSTAPGRRRPAPSGTHPPVGGAAAQGGAVPASWPTAPAPCAGHPARPRPTGPSIRARTARPERLPAPGPPVPERCVARPGIGRPGPAVLGGGRSGEEGGSPSVRRGRDRPERVSGPAGQTARRVIGATSVDRTEHPGPSGCPRPGRPARTDAWPGPPGPDRRVARPGLGGPGSAPATTAPSRSCGRLSPSRGACR</sequence>
<feature type="region of interest" description="Disordered" evidence="1">
    <location>
        <begin position="1"/>
        <end position="279"/>
    </location>
</feature>
<evidence type="ECO:0000313" key="3">
    <source>
        <dbReference type="Proteomes" id="UP000060513"/>
    </source>
</evidence>
<gene>
    <name evidence="2" type="ORF">SPRI_4259</name>
</gene>
<feature type="compositionally biased region" description="Low complexity" evidence="1">
    <location>
        <begin position="75"/>
        <end position="84"/>
    </location>
</feature>
<reference evidence="2 3" key="1">
    <citation type="submission" date="2015-08" db="EMBL/GenBank/DDBJ databases">
        <title>Genome sequence of the pristinamycin over-producing bacterium Streptomyces pristinaespiralis HCCB10218.</title>
        <authorList>
            <person name="Tian J."/>
            <person name="Yang J."/>
            <person name="Li L."/>
            <person name="Ruan L."/>
            <person name="Wei W."/>
            <person name="Zheng G."/>
            <person name="Wei Z."/>
            <person name="Yang S."/>
            <person name="Ge M."/>
            <person name="Jiang W."/>
            <person name="Lu Y."/>
        </authorList>
    </citation>
    <scope>NUCLEOTIDE SEQUENCE [LARGE SCALE GENOMIC DNA]</scope>
    <source>
        <strain evidence="2 3">HCCB 10218</strain>
    </source>
</reference>
<feature type="compositionally biased region" description="Basic residues" evidence="1">
    <location>
        <begin position="65"/>
        <end position="74"/>
    </location>
</feature>
<dbReference type="Proteomes" id="UP000060513">
    <property type="component" value="Chromosome"/>
</dbReference>
<dbReference type="EMBL" id="CP011340">
    <property type="protein sequence ID" value="ALC22565.1"/>
    <property type="molecule type" value="Genomic_DNA"/>
</dbReference>